<evidence type="ECO:0000256" key="6">
    <source>
        <dbReference type="RuleBase" id="RU004524"/>
    </source>
</evidence>
<dbReference type="SUPFAM" id="SSF47060">
    <property type="entry name" value="S15/NS1 RNA-binding domain"/>
    <property type="match status" value="1"/>
</dbReference>
<dbReference type="GO" id="GO:0019843">
    <property type="term" value="F:rRNA binding"/>
    <property type="evidence" value="ECO:0007669"/>
    <property type="project" value="UniProtKB-UniRule"/>
</dbReference>
<dbReference type="PANTHER" id="PTHR23321:SF26">
    <property type="entry name" value="SMALL RIBOSOMAL SUBUNIT PROTEIN US15M"/>
    <property type="match status" value="1"/>
</dbReference>
<dbReference type="Proteomes" id="UP000318741">
    <property type="component" value="Chromosome"/>
</dbReference>
<reference evidence="7 8" key="1">
    <citation type="submission" date="2019-02" db="EMBL/GenBank/DDBJ databases">
        <title>Deep-cultivation of Planctomycetes and their phenomic and genomic characterization uncovers novel biology.</title>
        <authorList>
            <person name="Wiegand S."/>
            <person name="Jogler M."/>
            <person name="Boedeker C."/>
            <person name="Pinto D."/>
            <person name="Vollmers J."/>
            <person name="Rivas-Marin E."/>
            <person name="Kohn T."/>
            <person name="Peeters S.H."/>
            <person name="Heuer A."/>
            <person name="Rast P."/>
            <person name="Oberbeckmann S."/>
            <person name="Bunk B."/>
            <person name="Jeske O."/>
            <person name="Meyerdierks A."/>
            <person name="Storesund J.E."/>
            <person name="Kallscheuer N."/>
            <person name="Luecker S."/>
            <person name="Lage O.M."/>
            <person name="Pohl T."/>
            <person name="Merkel B.J."/>
            <person name="Hornburger P."/>
            <person name="Mueller R.-W."/>
            <person name="Bruemmer F."/>
            <person name="Labrenz M."/>
            <person name="Spormann A.M."/>
            <person name="Op den Camp H."/>
            <person name="Overmann J."/>
            <person name="Amann R."/>
            <person name="Jetten M.S.M."/>
            <person name="Mascher T."/>
            <person name="Medema M.H."/>
            <person name="Devos D.P."/>
            <person name="Kaster A.-K."/>
            <person name="Ovreas L."/>
            <person name="Rohde M."/>
            <person name="Galperin M.Y."/>
            <person name="Jogler C."/>
        </authorList>
    </citation>
    <scope>NUCLEOTIDE SEQUENCE [LARGE SCALE GENOMIC DNA]</scope>
    <source>
        <strain evidence="7 8">CA12</strain>
    </source>
</reference>
<evidence type="ECO:0000313" key="8">
    <source>
        <dbReference type="Proteomes" id="UP000318741"/>
    </source>
</evidence>
<dbReference type="Pfam" id="PF00312">
    <property type="entry name" value="Ribosomal_S15"/>
    <property type="match status" value="1"/>
</dbReference>
<sequence length="89" mass="10619">MSITRDRKDEVITDFRRTDADTGSSEVQIAVLTERINNLTEHLREHKQDHTSRRGLLALVSTRRRLLRYMQRTKPATYRELLTRLNLRK</sequence>
<protein>
    <recommendedName>
        <fullName evidence="4">Small ribosomal subunit protein uS15</fullName>
    </recommendedName>
</protein>
<comment type="function">
    <text evidence="4">Forms an intersubunit bridge (bridge B4) with the 23S rRNA of the 50S subunit in the ribosome.</text>
</comment>
<dbReference type="InterPro" id="IPR000589">
    <property type="entry name" value="Ribosomal_uS15"/>
</dbReference>
<dbReference type="GO" id="GO:0022627">
    <property type="term" value="C:cytosolic small ribosomal subunit"/>
    <property type="evidence" value="ECO:0007669"/>
    <property type="project" value="TreeGrafter"/>
</dbReference>
<evidence type="ECO:0000256" key="2">
    <source>
        <dbReference type="ARBA" id="ARBA00023274"/>
    </source>
</evidence>
<dbReference type="FunFam" id="1.10.287.10:FF:000002">
    <property type="entry name" value="30S ribosomal protein S15"/>
    <property type="match status" value="1"/>
</dbReference>
<dbReference type="RefSeq" id="WP_145360032.1">
    <property type="nucleotide sequence ID" value="NZ_CP036265.1"/>
</dbReference>
<dbReference type="PANTHER" id="PTHR23321">
    <property type="entry name" value="RIBOSOMAL PROTEIN S15, BACTERIAL AND ORGANELLAR"/>
    <property type="match status" value="1"/>
</dbReference>
<evidence type="ECO:0000256" key="3">
    <source>
        <dbReference type="ARBA" id="ARBA00064542"/>
    </source>
</evidence>
<proteinExistence type="inferred from homology"/>
<dbReference type="AlphaFoldDB" id="A0A517PCP1"/>
<dbReference type="GO" id="GO:0003735">
    <property type="term" value="F:structural constituent of ribosome"/>
    <property type="evidence" value="ECO:0007669"/>
    <property type="project" value="InterPro"/>
</dbReference>
<gene>
    <name evidence="4 7" type="primary">rpsO</name>
    <name evidence="7" type="ORF">CA12_32440</name>
</gene>
<dbReference type="HAMAP" id="MF_01343_B">
    <property type="entry name" value="Ribosomal_uS15_B"/>
    <property type="match status" value="1"/>
</dbReference>
<dbReference type="Gene3D" id="1.10.287.10">
    <property type="entry name" value="S15/NS1, RNA-binding"/>
    <property type="match status" value="1"/>
</dbReference>
<dbReference type="GO" id="GO:0006412">
    <property type="term" value="P:translation"/>
    <property type="evidence" value="ECO:0007669"/>
    <property type="project" value="UniProtKB-UniRule"/>
</dbReference>
<keyword evidence="1 4" id="KW-0689">Ribosomal protein</keyword>
<dbReference type="Gene3D" id="6.10.250.3130">
    <property type="match status" value="1"/>
</dbReference>
<evidence type="ECO:0000256" key="4">
    <source>
        <dbReference type="HAMAP-Rule" id="MF_01343"/>
    </source>
</evidence>
<keyword evidence="4 6" id="KW-0694">RNA-binding</keyword>
<organism evidence="7 8">
    <name type="scientific">Alienimonas californiensis</name>
    <dbReference type="NCBI Taxonomy" id="2527989"/>
    <lineage>
        <taxon>Bacteria</taxon>
        <taxon>Pseudomonadati</taxon>
        <taxon>Planctomycetota</taxon>
        <taxon>Planctomycetia</taxon>
        <taxon>Planctomycetales</taxon>
        <taxon>Planctomycetaceae</taxon>
        <taxon>Alienimonas</taxon>
    </lineage>
</organism>
<dbReference type="InterPro" id="IPR005290">
    <property type="entry name" value="Ribosomal_uS15_bac-type"/>
</dbReference>
<keyword evidence="8" id="KW-1185">Reference proteome</keyword>
<keyword evidence="2 4" id="KW-0687">Ribonucleoprotein</keyword>
<dbReference type="KEGG" id="acaf:CA12_32440"/>
<dbReference type="PROSITE" id="PS00362">
    <property type="entry name" value="RIBOSOMAL_S15"/>
    <property type="match status" value="1"/>
</dbReference>
<comment type="subunit">
    <text evidence="3 4">Part of the 30S ribosomal subunit. Forms a bridge to the 50S subunit in the 70S ribosome, contacting the 23S rRNA.</text>
</comment>
<accession>A0A517PCP1</accession>
<dbReference type="EMBL" id="CP036265">
    <property type="protein sequence ID" value="QDT17132.1"/>
    <property type="molecule type" value="Genomic_DNA"/>
</dbReference>
<evidence type="ECO:0000313" key="7">
    <source>
        <dbReference type="EMBL" id="QDT17132.1"/>
    </source>
</evidence>
<evidence type="ECO:0000256" key="1">
    <source>
        <dbReference type="ARBA" id="ARBA00022980"/>
    </source>
</evidence>
<dbReference type="InterPro" id="IPR009068">
    <property type="entry name" value="uS15_NS1_RNA-bd_sf"/>
</dbReference>
<comment type="function">
    <text evidence="4 6">One of the primary rRNA binding proteins, it binds directly to 16S rRNA where it helps nucleate assembly of the platform of the 30S subunit by binding and bridging several RNA helices of the 16S rRNA.</text>
</comment>
<dbReference type="CDD" id="cd00353">
    <property type="entry name" value="Ribosomal_S15p_S13e"/>
    <property type="match status" value="1"/>
</dbReference>
<comment type="similarity">
    <text evidence="4 5">Belongs to the universal ribosomal protein uS15 family.</text>
</comment>
<keyword evidence="4 6" id="KW-0699">rRNA-binding</keyword>
<name>A0A517PCP1_9PLAN</name>
<dbReference type="SMART" id="SM01387">
    <property type="entry name" value="Ribosomal_S15"/>
    <property type="match status" value="1"/>
</dbReference>
<evidence type="ECO:0000256" key="5">
    <source>
        <dbReference type="RuleBase" id="RU003919"/>
    </source>
</evidence>
<dbReference type="NCBIfam" id="TIGR00952">
    <property type="entry name" value="S15_bact"/>
    <property type="match status" value="1"/>
</dbReference>
<dbReference type="OrthoDB" id="9799262at2"/>